<keyword evidence="1" id="KW-0805">Transcription regulation</keyword>
<proteinExistence type="predicted"/>
<organism evidence="5 6">
    <name type="scientific">Dokdonella soli</name>
    <dbReference type="NCBI Taxonomy" id="529810"/>
    <lineage>
        <taxon>Bacteria</taxon>
        <taxon>Pseudomonadati</taxon>
        <taxon>Pseudomonadota</taxon>
        <taxon>Gammaproteobacteria</taxon>
        <taxon>Lysobacterales</taxon>
        <taxon>Rhodanobacteraceae</taxon>
        <taxon>Dokdonella</taxon>
    </lineage>
</organism>
<name>A0ABP3TLK0_9GAMM</name>
<dbReference type="Gene3D" id="1.10.10.60">
    <property type="entry name" value="Homeodomain-like"/>
    <property type="match status" value="2"/>
</dbReference>
<accession>A0ABP3TLK0</accession>
<dbReference type="PROSITE" id="PS01124">
    <property type="entry name" value="HTH_ARAC_FAMILY_2"/>
    <property type="match status" value="1"/>
</dbReference>
<dbReference type="SUPFAM" id="SSF55136">
    <property type="entry name" value="Probable bacterial effector-binding domain"/>
    <property type="match status" value="1"/>
</dbReference>
<dbReference type="InterPro" id="IPR011256">
    <property type="entry name" value="Reg_factor_effector_dom_sf"/>
</dbReference>
<evidence type="ECO:0000313" key="5">
    <source>
        <dbReference type="EMBL" id="GAA0706685.1"/>
    </source>
</evidence>
<keyword evidence="6" id="KW-1185">Reference proteome</keyword>
<dbReference type="SMART" id="SM00342">
    <property type="entry name" value="HTH_ARAC"/>
    <property type="match status" value="1"/>
</dbReference>
<dbReference type="PRINTS" id="PR00032">
    <property type="entry name" value="HTHARAC"/>
</dbReference>
<dbReference type="InterPro" id="IPR009057">
    <property type="entry name" value="Homeodomain-like_sf"/>
</dbReference>
<evidence type="ECO:0000256" key="1">
    <source>
        <dbReference type="ARBA" id="ARBA00023015"/>
    </source>
</evidence>
<dbReference type="SUPFAM" id="SSF46689">
    <property type="entry name" value="Homeodomain-like"/>
    <property type="match status" value="2"/>
</dbReference>
<dbReference type="PANTHER" id="PTHR40055">
    <property type="entry name" value="TRANSCRIPTIONAL REGULATOR YGIV-RELATED"/>
    <property type="match status" value="1"/>
</dbReference>
<dbReference type="EMBL" id="BAAAEU010000002">
    <property type="protein sequence ID" value="GAA0706685.1"/>
    <property type="molecule type" value="Genomic_DNA"/>
</dbReference>
<dbReference type="Proteomes" id="UP001501523">
    <property type="component" value="Unassembled WGS sequence"/>
</dbReference>
<evidence type="ECO:0000259" key="4">
    <source>
        <dbReference type="PROSITE" id="PS01124"/>
    </source>
</evidence>
<evidence type="ECO:0000313" key="6">
    <source>
        <dbReference type="Proteomes" id="UP001501523"/>
    </source>
</evidence>
<dbReference type="InterPro" id="IPR010499">
    <property type="entry name" value="AraC_E-bd"/>
</dbReference>
<gene>
    <name evidence="5" type="ORF">GCM10009105_04900</name>
</gene>
<feature type="domain" description="HTH araC/xylS-type" evidence="4">
    <location>
        <begin position="13"/>
        <end position="112"/>
    </location>
</feature>
<dbReference type="Pfam" id="PF12833">
    <property type="entry name" value="HTH_18"/>
    <property type="match status" value="1"/>
</dbReference>
<keyword evidence="2" id="KW-0238">DNA-binding</keyword>
<dbReference type="PANTHER" id="PTHR40055:SF2">
    <property type="entry name" value="DNA GYRASE INHIBITOR"/>
    <property type="match status" value="1"/>
</dbReference>
<dbReference type="Pfam" id="PF06445">
    <property type="entry name" value="GyrI-like"/>
    <property type="match status" value="1"/>
</dbReference>
<reference evidence="6" key="1">
    <citation type="journal article" date="2019" name="Int. J. Syst. Evol. Microbiol.">
        <title>The Global Catalogue of Microorganisms (GCM) 10K type strain sequencing project: providing services to taxonomists for standard genome sequencing and annotation.</title>
        <authorList>
            <consortium name="The Broad Institute Genomics Platform"/>
            <consortium name="The Broad Institute Genome Sequencing Center for Infectious Disease"/>
            <person name="Wu L."/>
            <person name="Ma J."/>
        </authorList>
    </citation>
    <scope>NUCLEOTIDE SEQUENCE [LARGE SCALE GENOMIC DNA]</scope>
    <source>
        <strain evidence="6">JCM 15421</strain>
    </source>
</reference>
<dbReference type="InterPro" id="IPR029442">
    <property type="entry name" value="GyrI-like"/>
</dbReference>
<dbReference type="InterPro" id="IPR050908">
    <property type="entry name" value="SmbC-like"/>
</dbReference>
<dbReference type="Gene3D" id="3.20.80.10">
    <property type="entry name" value="Regulatory factor, effector binding domain"/>
    <property type="match status" value="1"/>
</dbReference>
<sequence length="319" mass="35532">MVSTYSAYLARINRVFDYIDAHLAEPLDLDTLATVAHFSPFHFHRLFKELTGETLAERVRRRRVEVAAGRLVALPDAAAARIAIETGFASPEVFTRAFRAYFGMTPTAWRRDGHARWAALRHETLSKIHQAESKKHQAALQAIREDGDMWPRGHVTANGGSPMHVEIKTFKDARVAYMRHVGPYGSAGISQMWRRFAAWCHEQGLIPPPRIMYGLCLDDPGVTPADKLRYDACIEIGDDFKPQGEIGVATVKGGRYACAMFAGTAAEIAGAWGRFVSGWLPDSGYAIDGEAIEVYGKDFKMDEKTGVFNCELCLRVRHT</sequence>
<evidence type="ECO:0000256" key="2">
    <source>
        <dbReference type="ARBA" id="ARBA00023125"/>
    </source>
</evidence>
<protein>
    <submittedName>
        <fullName evidence="5">AraC family transcriptional regulator</fullName>
    </submittedName>
</protein>
<keyword evidence="3" id="KW-0804">Transcription</keyword>
<comment type="caution">
    <text evidence="5">The sequence shown here is derived from an EMBL/GenBank/DDBJ whole genome shotgun (WGS) entry which is preliminary data.</text>
</comment>
<dbReference type="SMART" id="SM00871">
    <property type="entry name" value="AraC_E_bind"/>
    <property type="match status" value="1"/>
</dbReference>
<dbReference type="InterPro" id="IPR018060">
    <property type="entry name" value="HTH_AraC"/>
</dbReference>
<evidence type="ECO:0000256" key="3">
    <source>
        <dbReference type="ARBA" id="ARBA00023163"/>
    </source>
</evidence>
<dbReference type="InterPro" id="IPR020449">
    <property type="entry name" value="Tscrpt_reg_AraC-type_HTH"/>
</dbReference>